<evidence type="ECO:0000256" key="2">
    <source>
        <dbReference type="ARBA" id="ARBA00023239"/>
    </source>
</evidence>
<keyword evidence="2 6" id="KW-0456">Lyase</keyword>
<keyword evidence="1 3" id="KW-0556">Organic radical</keyword>
<protein>
    <submittedName>
        <fullName evidence="6">Choline trimethylamine-lyase</fullName>
    </submittedName>
</protein>
<feature type="domain" description="PFL" evidence="5">
    <location>
        <begin position="14"/>
        <end position="661"/>
    </location>
</feature>
<dbReference type="PANTHER" id="PTHR43641:SF3">
    <property type="entry name" value="DEHYDRATASE PFLD-RELATED"/>
    <property type="match status" value="1"/>
</dbReference>
<accession>A0A6C2UFP0</accession>
<dbReference type="InterPro" id="IPR010098">
    <property type="entry name" value="PFL2/GDeHydtase_fam"/>
</dbReference>
<dbReference type="NCBIfam" id="TIGR01774">
    <property type="entry name" value="PFL2-3"/>
    <property type="match status" value="1"/>
</dbReference>
<dbReference type="PANTHER" id="PTHR43641">
    <property type="entry name" value="FORMATE ACETYLTRANSFERASE 3-RELATED"/>
    <property type="match status" value="1"/>
</dbReference>
<dbReference type="PROSITE" id="PS51149">
    <property type="entry name" value="GLY_RADICAL_2"/>
    <property type="match status" value="1"/>
</dbReference>
<dbReference type="InterPro" id="IPR004184">
    <property type="entry name" value="PFL_dom"/>
</dbReference>
<dbReference type="Gene3D" id="3.20.70.20">
    <property type="match status" value="1"/>
</dbReference>
<evidence type="ECO:0000313" key="6">
    <source>
        <dbReference type="EMBL" id="VGO18965.1"/>
    </source>
</evidence>
<dbReference type="PROSITE" id="PS51554">
    <property type="entry name" value="PFL"/>
    <property type="match status" value="1"/>
</dbReference>
<organism evidence="6 7">
    <name type="scientific">Pontiella sulfatireligans</name>
    <dbReference type="NCBI Taxonomy" id="2750658"/>
    <lineage>
        <taxon>Bacteria</taxon>
        <taxon>Pseudomonadati</taxon>
        <taxon>Kiritimatiellota</taxon>
        <taxon>Kiritimatiellia</taxon>
        <taxon>Kiritimatiellales</taxon>
        <taxon>Pontiellaceae</taxon>
        <taxon>Pontiella</taxon>
    </lineage>
</organism>
<evidence type="ECO:0000256" key="3">
    <source>
        <dbReference type="PROSITE-ProRule" id="PRU00493"/>
    </source>
</evidence>
<dbReference type="EMBL" id="CAAHFH010000001">
    <property type="protein sequence ID" value="VGO18965.1"/>
    <property type="molecule type" value="Genomic_DNA"/>
</dbReference>
<proteinExistence type="predicted"/>
<gene>
    <name evidence="6" type="primary">cutC_1</name>
    <name evidence="6" type="ORF">SCARR_01019</name>
</gene>
<evidence type="ECO:0000259" key="5">
    <source>
        <dbReference type="PROSITE" id="PS51554"/>
    </source>
</evidence>
<evidence type="ECO:0000313" key="7">
    <source>
        <dbReference type="Proteomes" id="UP000346198"/>
    </source>
</evidence>
<dbReference type="PROSITE" id="PS00850">
    <property type="entry name" value="GLY_RADICAL_1"/>
    <property type="match status" value="1"/>
</dbReference>
<dbReference type="AlphaFoldDB" id="A0A6C2UFP0"/>
<dbReference type="SUPFAM" id="SSF51998">
    <property type="entry name" value="PFL-like glycyl radical enzymes"/>
    <property type="match status" value="1"/>
</dbReference>
<name>A0A6C2UFP0_9BACT</name>
<dbReference type="Pfam" id="PF02901">
    <property type="entry name" value="PFL-like"/>
    <property type="match status" value="1"/>
</dbReference>
<keyword evidence="7" id="KW-1185">Reference proteome</keyword>
<evidence type="ECO:0000256" key="1">
    <source>
        <dbReference type="ARBA" id="ARBA00022818"/>
    </source>
</evidence>
<evidence type="ECO:0000259" key="4">
    <source>
        <dbReference type="PROSITE" id="PS51149"/>
    </source>
</evidence>
<dbReference type="Pfam" id="PF01228">
    <property type="entry name" value="Gly_radical"/>
    <property type="match status" value="1"/>
</dbReference>
<reference evidence="6 7" key="1">
    <citation type="submission" date="2019-04" db="EMBL/GenBank/DDBJ databases">
        <authorList>
            <person name="Van Vliet M D."/>
        </authorList>
    </citation>
    <scope>NUCLEOTIDE SEQUENCE [LARGE SCALE GENOMIC DNA]</scope>
    <source>
        <strain evidence="6 7">F21</strain>
    </source>
</reference>
<feature type="domain" description="Glycine radical" evidence="4">
    <location>
        <begin position="669"/>
        <end position="789"/>
    </location>
</feature>
<sequence>MTIMKQLLDLNMTERIKALRERALASPRYLSLEQARIITRVYRKSPDLPVNLKRARALACALEEMPIAIDPEELIVGNRTPDGRAGVVFPEAGISWLEEEIETLPTRPQDTFEVREQDIHDFRTAILPYWRGKNLEDDIYAQYGAEIKAIEKVVKINQKDHAQGHICPHVASWLRHGPTGLLQQAREKQTQASAEKVEFYQGVCLVLEGAICFIKRYADLADQLAQSGTDEAISGNLRKVADVCRQLAEGPPASFREALQSVWFLFVILHMESNASSFSPGRMDQYLYPYYERDVRDGGLTEQAALELIESIWIKFNQIVYMRNAHSARFFAGFPIGFNVAIGGQTDRGADATNSLSYLFLKAQEHIGLPQPNLSARLHKNSPDDFVDACTRVIGLGSGMPQIFNDESIVPALESQGISHRDAMNYAVVGCVELTTQGNNLGWSDAAMFNLVKALELTLNNGRCMLTGQRMGLETGDLSDYDSYVDLEEAYGRQIQFFVDKMIKVCEWIEAMHQKHLPSPFLSTVVDDCMARGLDVTAGGAVYNLSGIQAIQVANVADSLAVLKQLVYGERRLSREELLAACRNNFQGEETLQQVCLHQAPKYGNDVVWVDELGARWLTFFADQLQRFTNVRGGPYHMGLYTVSAHVPMGKNVAATPDGRLAESPLADGGMSPMYGRDCLGPTAVLRSVARAASHRASNGTLLNMKFLPVFFKTRQGRKQFLALLKAFVRMGIHHVQFNVLRREDLLDAQRNPDAYRGLTVRVAGYTAYFTELAEDLQDEIMARTTFGD</sequence>
<dbReference type="GO" id="GO:0016829">
    <property type="term" value="F:lyase activity"/>
    <property type="evidence" value="ECO:0007669"/>
    <property type="project" value="UniProtKB-KW"/>
</dbReference>
<dbReference type="Proteomes" id="UP000346198">
    <property type="component" value="Unassembled WGS sequence"/>
</dbReference>
<dbReference type="GO" id="GO:0005829">
    <property type="term" value="C:cytosol"/>
    <property type="evidence" value="ECO:0007669"/>
    <property type="project" value="TreeGrafter"/>
</dbReference>
<feature type="modified residue" description="Glycine radical" evidence="3">
    <location>
        <position position="765"/>
    </location>
</feature>
<dbReference type="InterPro" id="IPR001150">
    <property type="entry name" value="Gly_radical"/>
</dbReference>
<dbReference type="InterPro" id="IPR019777">
    <property type="entry name" value="Form_AcTrfase_GR_CS"/>
</dbReference>
<dbReference type="InterPro" id="IPR051215">
    <property type="entry name" value="GRE"/>
</dbReference>